<feature type="transmembrane region" description="Helical" evidence="2">
    <location>
        <begin position="33"/>
        <end position="50"/>
    </location>
</feature>
<proteinExistence type="predicted"/>
<comment type="caution">
    <text evidence="3">The sequence shown here is derived from an EMBL/GenBank/DDBJ whole genome shotgun (WGS) entry which is preliminary data.</text>
</comment>
<keyword evidence="2" id="KW-1133">Transmembrane helix</keyword>
<evidence type="ECO:0000313" key="4">
    <source>
        <dbReference type="Proteomes" id="UP001331761"/>
    </source>
</evidence>
<keyword evidence="2" id="KW-0812">Transmembrane</keyword>
<evidence type="ECO:0000313" key="3">
    <source>
        <dbReference type="EMBL" id="KAK5966735.1"/>
    </source>
</evidence>
<organism evidence="3 4">
    <name type="scientific">Trichostrongylus colubriformis</name>
    <name type="common">Black scour worm</name>
    <dbReference type="NCBI Taxonomy" id="6319"/>
    <lineage>
        <taxon>Eukaryota</taxon>
        <taxon>Metazoa</taxon>
        <taxon>Ecdysozoa</taxon>
        <taxon>Nematoda</taxon>
        <taxon>Chromadorea</taxon>
        <taxon>Rhabditida</taxon>
        <taxon>Rhabditina</taxon>
        <taxon>Rhabditomorpha</taxon>
        <taxon>Strongyloidea</taxon>
        <taxon>Trichostrongylidae</taxon>
        <taxon>Trichostrongylus</taxon>
    </lineage>
</organism>
<feature type="transmembrane region" description="Helical" evidence="2">
    <location>
        <begin position="55"/>
        <end position="73"/>
    </location>
</feature>
<accession>A0AAN8ETW1</accession>
<evidence type="ECO:0008006" key="5">
    <source>
        <dbReference type="Google" id="ProtNLM"/>
    </source>
</evidence>
<keyword evidence="4" id="KW-1185">Reference proteome</keyword>
<evidence type="ECO:0000256" key="1">
    <source>
        <dbReference type="SAM" id="MobiDB-lite"/>
    </source>
</evidence>
<dbReference type="EMBL" id="WIXE01023159">
    <property type="protein sequence ID" value="KAK5966735.1"/>
    <property type="molecule type" value="Genomic_DNA"/>
</dbReference>
<name>A0AAN8ETW1_TRICO</name>
<protein>
    <recommendedName>
        <fullName evidence="5">Receptor expression-enhancing protein</fullName>
    </recommendedName>
</protein>
<evidence type="ECO:0000256" key="2">
    <source>
        <dbReference type="SAM" id="Phobius"/>
    </source>
</evidence>
<sequence>MEELNELIYDRIHNKKWFTARGLESLSKGTGQSVELIAKMISFFLFILLITSRNWIVCNTILVVVPLLLTYVYPDEKPPTNNMRVYWISAFIVTAFDRMLETFPLYYVIKLGILLFLLVEPSCLNERLKEILKIPEKSIKQTEVLVQEETTKAPPPPTVWGRFTESIRSAIGGTAGTAPAPSQMGRESQSRRSTSQKTALVGRSVSESQQKSQLSGAPTPYDTKPLMHSKPSSALPDSTAHAGNAPGHPVGSGEKQYVQSSYVKIPKFDTKDAKASVRMNPDMGAKSAMPQTREHLQSPTVPRTARSASKRP</sequence>
<dbReference type="Proteomes" id="UP001331761">
    <property type="component" value="Unassembled WGS sequence"/>
</dbReference>
<feature type="transmembrane region" description="Helical" evidence="2">
    <location>
        <begin position="105"/>
        <end position="124"/>
    </location>
</feature>
<reference evidence="3 4" key="1">
    <citation type="submission" date="2019-10" db="EMBL/GenBank/DDBJ databases">
        <title>Assembly and Annotation for the nematode Trichostrongylus colubriformis.</title>
        <authorList>
            <person name="Martin J."/>
        </authorList>
    </citation>
    <scope>NUCLEOTIDE SEQUENCE [LARGE SCALE GENOMIC DNA]</scope>
    <source>
        <strain evidence="3">G859</strain>
        <tissue evidence="3">Whole worm</tissue>
    </source>
</reference>
<dbReference type="AlphaFoldDB" id="A0AAN8ETW1"/>
<feature type="compositionally biased region" description="Polar residues" evidence="1">
    <location>
        <begin position="205"/>
        <end position="216"/>
    </location>
</feature>
<keyword evidence="2" id="KW-0472">Membrane</keyword>
<feature type="compositionally biased region" description="Polar residues" evidence="1">
    <location>
        <begin position="185"/>
        <end position="198"/>
    </location>
</feature>
<feature type="region of interest" description="Disordered" evidence="1">
    <location>
        <begin position="172"/>
        <end position="258"/>
    </location>
</feature>
<feature type="region of interest" description="Disordered" evidence="1">
    <location>
        <begin position="281"/>
        <end position="312"/>
    </location>
</feature>
<gene>
    <name evidence="3" type="ORF">GCK32_000474</name>
</gene>